<evidence type="ECO:0000256" key="4">
    <source>
        <dbReference type="ARBA" id="ARBA00022519"/>
    </source>
</evidence>
<organism evidence="12 13">
    <name type="scientific">Porticoccus litoralis</name>
    <dbReference type="NCBI Taxonomy" id="434086"/>
    <lineage>
        <taxon>Bacteria</taxon>
        <taxon>Pseudomonadati</taxon>
        <taxon>Pseudomonadota</taxon>
        <taxon>Gammaproteobacteria</taxon>
        <taxon>Cellvibrionales</taxon>
        <taxon>Porticoccaceae</taxon>
        <taxon>Porticoccus</taxon>
    </lineage>
</organism>
<evidence type="ECO:0000256" key="2">
    <source>
        <dbReference type="ARBA" id="ARBA00010442"/>
    </source>
</evidence>
<dbReference type="NCBIfam" id="TIGR02796">
    <property type="entry name" value="tolQ"/>
    <property type="match status" value="1"/>
</dbReference>
<accession>A0AAW8B4C3</accession>
<dbReference type="PANTHER" id="PTHR30625">
    <property type="entry name" value="PROTEIN TOLQ"/>
    <property type="match status" value="1"/>
</dbReference>
<evidence type="ECO:0000259" key="11">
    <source>
        <dbReference type="Pfam" id="PF01618"/>
    </source>
</evidence>
<evidence type="ECO:0000256" key="10">
    <source>
        <dbReference type="HAMAP-Rule" id="MF_02202"/>
    </source>
</evidence>
<comment type="caution">
    <text evidence="12">The sequence shown here is derived from an EMBL/GenBank/DDBJ whole genome shotgun (WGS) entry which is preliminary data.</text>
</comment>
<proteinExistence type="inferred from homology"/>
<comment type="subcellular location">
    <subcellularLocation>
        <location evidence="10">Cell inner membrane</location>
        <topology evidence="10">Multi-pass membrane protein</topology>
    </subcellularLocation>
    <subcellularLocation>
        <location evidence="1">Cell membrane</location>
        <topology evidence="1">Multi-pass membrane protein</topology>
    </subcellularLocation>
</comment>
<name>A0AAW8B4C3_9GAMM</name>
<evidence type="ECO:0000256" key="8">
    <source>
        <dbReference type="ARBA" id="ARBA00023136"/>
    </source>
</evidence>
<dbReference type="GO" id="GO:0005886">
    <property type="term" value="C:plasma membrane"/>
    <property type="evidence" value="ECO:0007669"/>
    <property type="project" value="UniProtKB-SubCell"/>
</dbReference>
<keyword evidence="13" id="KW-1185">Reference proteome</keyword>
<dbReference type="InterPro" id="IPR002898">
    <property type="entry name" value="MotA_ExbB_proton_chnl"/>
</dbReference>
<evidence type="ECO:0000256" key="9">
    <source>
        <dbReference type="ARBA" id="ARBA00023306"/>
    </source>
</evidence>
<comment type="subunit">
    <text evidence="10">The Tol-Pal system is composed of five core proteins: the inner membrane proteins TolA, TolQ and TolR, the periplasmic protein TolB and the outer membrane protein Pal. They form a network linking the inner and outer membranes and the peptidoglycan layer.</text>
</comment>
<dbReference type="Proteomes" id="UP001178354">
    <property type="component" value="Unassembled WGS sequence"/>
</dbReference>
<dbReference type="AlphaFoldDB" id="A0AAW8B4C3"/>
<feature type="transmembrane region" description="Helical" evidence="10">
    <location>
        <begin position="128"/>
        <end position="151"/>
    </location>
</feature>
<gene>
    <name evidence="10 12" type="primary">tolQ</name>
    <name evidence="12" type="ORF">Q8A57_06180</name>
</gene>
<evidence type="ECO:0000313" key="13">
    <source>
        <dbReference type="Proteomes" id="UP001178354"/>
    </source>
</evidence>
<sequence length="225" mass="24991">MNDHLSLWSLIANATLLVQFVMLLLFFASIVSWVMIVQRGLYLRNAAHTLRKFEDNFWSGIDLNQLYHDCGAQGSVEGLSSVFRAGFREFNRLAQQKSHVDPDTVMEGTERSMRVALSREEERLNRNLPFLASVASVSPYIGLFGTVWGIMNAFRGLATVQQATLATVAPGISEALIATAMGLFAAIPAVLAYNRYSASADSIYSSYETFAEEFSSILHRRIHGD</sequence>
<dbReference type="InterPro" id="IPR014163">
    <property type="entry name" value="Tol-Pal_TolQ"/>
</dbReference>
<dbReference type="InterPro" id="IPR050790">
    <property type="entry name" value="ExbB/TolQ_transport"/>
</dbReference>
<reference evidence="12" key="2">
    <citation type="submission" date="2023-08" db="EMBL/GenBank/DDBJ databases">
        <authorList>
            <person name="Luo J."/>
        </authorList>
    </citation>
    <scope>NUCLEOTIDE SEQUENCE</scope>
    <source>
        <strain evidence="12">DSM 25064</strain>
    </source>
</reference>
<feature type="transmembrane region" description="Helical" evidence="10">
    <location>
        <begin position="6"/>
        <end position="36"/>
    </location>
</feature>
<dbReference type="GO" id="GO:0043213">
    <property type="term" value="P:bacteriocin transport"/>
    <property type="evidence" value="ECO:0007669"/>
    <property type="project" value="InterPro"/>
</dbReference>
<feature type="domain" description="MotA/TolQ/ExbB proton channel" evidence="11">
    <location>
        <begin position="84"/>
        <end position="208"/>
    </location>
</feature>
<keyword evidence="3 10" id="KW-1003">Cell membrane</keyword>
<keyword evidence="9 10" id="KW-0131">Cell cycle</keyword>
<evidence type="ECO:0000256" key="3">
    <source>
        <dbReference type="ARBA" id="ARBA00022475"/>
    </source>
</evidence>
<dbReference type="GO" id="GO:0017038">
    <property type="term" value="P:protein import"/>
    <property type="evidence" value="ECO:0007669"/>
    <property type="project" value="TreeGrafter"/>
</dbReference>
<feature type="transmembrane region" description="Helical" evidence="10">
    <location>
        <begin position="171"/>
        <end position="193"/>
    </location>
</feature>
<evidence type="ECO:0000256" key="5">
    <source>
        <dbReference type="ARBA" id="ARBA00022618"/>
    </source>
</evidence>
<keyword evidence="5 10" id="KW-0132">Cell division</keyword>
<dbReference type="EMBL" id="JAUUUU010000002">
    <property type="protein sequence ID" value="MDP1520556.1"/>
    <property type="molecule type" value="Genomic_DNA"/>
</dbReference>
<keyword evidence="4 10" id="KW-0997">Cell inner membrane</keyword>
<evidence type="ECO:0000256" key="7">
    <source>
        <dbReference type="ARBA" id="ARBA00022989"/>
    </source>
</evidence>
<dbReference type="PANTHER" id="PTHR30625:SF3">
    <property type="entry name" value="TOL-PAL SYSTEM PROTEIN TOLQ"/>
    <property type="match status" value="1"/>
</dbReference>
<dbReference type="GO" id="GO:0051301">
    <property type="term" value="P:cell division"/>
    <property type="evidence" value="ECO:0007669"/>
    <property type="project" value="UniProtKB-UniRule"/>
</dbReference>
<keyword evidence="7 10" id="KW-1133">Transmembrane helix</keyword>
<reference evidence="12" key="1">
    <citation type="journal article" date="2010" name="Int. J. Syst. Evol. Microbiol.">
        <title>Porticoccus litoralis gen. nov., sp. nov., a gammaproteobacterium isolated from the Yellow Sea.</title>
        <authorList>
            <person name="Oh H.M."/>
            <person name="Kim H."/>
            <person name="Kim K.M."/>
            <person name="Min G.S."/>
            <person name="Cho J.C."/>
        </authorList>
    </citation>
    <scope>NUCLEOTIDE SEQUENCE</scope>
    <source>
        <strain evidence="12">DSM 25064</strain>
    </source>
</reference>
<comment type="function">
    <text evidence="10">Part of the Tol-Pal system, which plays a role in outer membrane invagination during cell division and is important for maintaining outer membrane integrity.</text>
</comment>
<evidence type="ECO:0000256" key="6">
    <source>
        <dbReference type="ARBA" id="ARBA00022692"/>
    </source>
</evidence>
<dbReference type="HAMAP" id="MF_02202">
    <property type="entry name" value="TolQ"/>
    <property type="match status" value="1"/>
</dbReference>
<evidence type="ECO:0000256" key="1">
    <source>
        <dbReference type="ARBA" id="ARBA00004651"/>
    </source>
</evidence>
<evidence type="ECO:0000313" key="12">
    <source>
        <dbReference type="EMBL" id="MDP1520556.1"/>
    </source>
</evidence>
<dbReference type="RefSeq" id="WP_305170102.1">
    <property type="nucleotide sequence ID" value="NZ_JAUUUU010000002.1"/>
</dbReference>
<comment type="similarity">
    <text evidence="2 10">Belongs to the ExbB/TolQ family.</text>
</comment>
<keyword evidence="8 10" id="KW-0472">Membrane</keyword>
<protein>
    <recommendedName>
        <fullName evidence="10">Tol-Pal system protein TolQ</fullName>
    </recommendedName>
</protein>
<keyword evidence="6 10" id="KW-0812">Transmembrane</keyword>
<dbReference type="Pfam" id="PF01618">
    <property type="entry name" value="MotA_ExbB"/>
    <property type="match status" value="1"/>
</dbReference>